<dbReference type="AlphaFoldDB" id="A0A0Z8KF66"/>
<keyword evidence="1" id="KW-1133">Transmembrane helix</keyword>
<dbReference type="RefSeq" id="WP_044763748.1">
    <property type="nucleotide sequence ID" value="NZ_CECW01000008.1"/>
</dbReference>
<gene>
    <name evidence="2" type="ORF">ERS132442_01112</name>
</gene>
<organism evidence="2 3">
    <name type="scientific">Streptococcus suis</name>
    <dbReference type="NCBI Taxonomy" id="1307"/>
    <lineage>
        <taxon>Bacteria</taxon>
        <taxon>Bacillati</taxon>
        <taxon>Bacillota</taxon>
        <taxon>Bacilli</taxon>
        <taxon>Lactobacillales</taxon>
        <taxon>Streptococcaceae</taxon>
        <taxon>Streptococcus</taxon>
    </lineage>
</organism>
<feature type="transmembrane region" description="Helical" evidence="1">
    <location>
        <begin position="85"/>
        <end position="108"/>
    </location>
</feature>
<protein>
    <submittedName>
        <fullName evidence="2">Uncharacterized protein</fullName>
    </submittedName>
</protein>
<accession>A0A0Z8KF66</accession>
<dbReference type="EMBL" id="FIIE01000008">
    <property type="protein sequence ID" value="CYV71204.1"/>
    <property type="molecule type" value="Genomic_DNA"/>
</dbReference>
<feature type="transmembrane region" description="Helical" evidence="1">
    <location>
        <begin position="139"/>
        <end position="161"/>
    </location>
</feature>
<evidence type="ECO:0000313" key="3">
    <source>
        <dbReference type="Proteomes" id="UP000070960"/>
    </source>
</evidence>
<keyword evidence="1" id="KW-0472">Membrane</keyword>
<evidence type="ECO:0000256" key="1">
    <source>
        <dbReference type="SAM" id="Phobius"/>
    </source>
</evidence>
<sequence length="166" mass="18791">MDYKDENGVEYHNMRDMEQVKEFQAFIEEQDAQERQRKPKKSRVYPWTGASFGDFIMGTFKVIFYSPIFVLLFCINLVKATVSFFVTWILGKIAILIILGFGGGLLLIPFPQLDEPLGRFLELCGQWFFNMGTGREMTLFPGGAIEIGIILLLSVLGAFGMTANPD</sequence>
<evidence type="ECO:0000313" key="2">
    <source>
        <dbReference type="EMBL" id="CYV71204.1"/>
    </source>
</evidence>
<feature type="transmembrane region" description="Helical" evidence="1">
    <location>
        <begin position="55"/>
        <end position="78"/>
    </location>
</feature>
<keyword evidence="1" id="KW-0812">Transmembrane</keyword>
<reference evidence="2 3" key="1">
    <citation type="submission" date="2016-02" db="EMBL/GenBank/DDBJ databases">
        <authorList>
            <consortium name="Pathogen Informatics"/>
        </authorList>
    </citation>
    <scope>NUCLEOTIDE SEQUENCE [LARGE SCALE GENOMIC DNA]</scope>
    <source>
        <strain evidence="2 3">LSS80</strain>
    </source>
</reference>
<dbReference type="Proteomes" id="UP000070960">
    <property type="component" value="Unassembled WGS sequence"/>
</dbReference>
<name>A0A0Z8KF66_STRSU</name>
<proteinExistence type="predicted"/>